<dbReference type="Pfam" id="PF02518">
    <property type="entry name" value="HATPase_c"/>
    <property type="match status" value="1"/>
</dbReference>
<comment type="subunit">
    <text evidence="14">At low DSF concentrations, interacts with RpfF.</text>
</comment>
<dbReference type="InterPro" id="IPR013655">
    <property type="entry name" value="PAS_fold_3"/>
</dbReference>
<dbReference type="InterPro" id="IPR035965">
    <property type="entry name" value="PAS-like_dom_sf"/>
</dbReference>
<dbReference type="InterPro" id="IPR000700">
    <property type="entry name" value="PAS-assoc_C"/>
</dbReference>
<keyword evidence="10" id="KW-0067">ATP-binding</keyword>
<feature type="modified residue" description="4-aspartylphosphate" evidence="17">
    <location>
        <position position="835"/>
    </location>
</feature>
<dbReference type="SUPFAM" id="SSF47226">
    <property type="entry name" value="Histidine-containing phosphotransfer domain, HPT domain"/>
    <property type="match status" value="1"/>
</dbReference>
<feature type="domain" description="PAS" evidence="22">
    <location>
        <begin position="374"/>
        <end position="445"/>
    </location>
</feature>
<dbReference type="PANTHER" id="PTHR45339:SF1">
    <property type="entry name" value="HYBRID SIGNAL TRANSDUCTION HISTIDINE KINASE J"/>
    <property type="match status" value="1"/>
</dbReference>
<keyword evidence="18" id="KW-0175">Coiled coil</keyword>
<evidence type="ECO:0000259" key="24">
    <source>
        <dbReference type="PROSITE" id="PS50894"/>
    </source>
</evidence>
<dbReference type="Gene3D" id="3.30.565.10">
    <property type="entry name" value="Histidine kinase-like ATPase, C-terminal domain"/>
    <property type="match status" value="1"/>
</dbReference>
<dbReference type="FunFam" id="1.10.287.130:FF:000002">
    <property type="entry name" value="Two-component osmosensing histidine kinase"/>
    <property type="match status" value="1"/>
</dbReference>
<dbReference type="Pfam" id="PF00512">
    <property type="entry name" value="HisKA"/>
    <property type="match status" value="1"/>
</dbReference>
<feature type="domain" description="PAC" evidence="23">
    <location>
        <begin position="447"/>
        <end position="497"/>
    </location>
</feature>
<feature type="domain" description="PAC" evidence="23">
    <location>
        <begin position="323"/>
        <end position="373"/>
    </location>
</feature>
<comment type="subcellular location">
    <subcellularLocation>
        <location evidence="2">Cell membrane</location>
        <topology evidence="2">Multi-pass membrane protein</topology>
    </subcellularLocation>
</comment>
<dbReference type="InterPro" id="IPR003661">
    <property type="entry name" value="HisK_dim/P_dom"/>
</dbReference>
<dbReference type="PANTHER" id="PTHR45339">
    <property type="entry name" value="HYBRID SIGNAL TRANSDUCTION HISTIDINE KINASE J"/>
    <property type="match status" value="1"/>
</dbReference>
<dbReference type="SUPFAM" id="SSF55874">
    <property type="entry name" value="ATPase domain of HSP90 chaperone/DNA topoisomerase II/histidine kinase"/>
    <property type="match status" value="1"/>
</dbReference>
<dbReference type="Gene3D" id="1.10.287.130">
    <property type="match status" value="1"/>
</dbReference>
<dbReference type="InterPro" id="IPR003594">
    <property type="entry name" value="HATPase_dom"/>
</dbReference>
<dbReference type="PROSITE" id="PS50894">
    <property type="entry name" value="HPT"/>
    <property type="match status" value="1"/>
</dbReference>
<evidence type="ECO:0000256" key="17">
    <source>
        <dbReference type="PROSITE-ProRule" id="PRU00169"/>
    </source>
</evidence>
<dbReference type="Gene3D" id="3.30.450.20">
    <property type="entry name" value="PAS domain"/>
    <property type="match status" value="3"/>
</dbReference>
<keyword evidence="11 19" id="KW-1133">Transmembrane helix</keyword>
<protein>
    <recommendedName>
        <fullName evidence="15">Sensory/regulatory protein RpfC</fullName>
        <ecNumber evidence="3">2.7.13.3</ecNumber>
    </recommendedName>
</protein>
<dbReference type="PROSITE" id="PS50109">
    <property type="entry name" value="HIS_KIN"/>
    <property type="match status" value="1"/>
</dbReference>
<dbReference type="InterPro" id="IPR001789">
    <property type="entry name" value="Sig_transdc_resp-reg_receiver"/>
</dbReference>
<evidence type="ECO:0000313" key="25">
    <source>
        <dbReference type="EMBL" id="OAH99682.1"/>
    </source>
</evidence>
<dbReference type="SUPFAM" id="SSF47384">
    <property type="entry name" value="Homodimeric domain of signal transducing histidine kinase"/>
    <property type="match status" value="1"/>
</dbReference>
<feature type="domain" description="PAS" evidence="22">
    <location>
        <begin position="242"/>
        <end position="284"/>
    </location>
</feature>
<dbReference type="SMART" id="SM00086">
    <property type="entry name" value="PAC"/>
    <property type="match status" value="3"/>
</dbReference>
<dbReference type="CDD" id="cd17546">
    <property type="entry name" value="REC_hyHK_CKI1_RcsC-like"/>
    <property type="match status" value="1"/>
</dbReference>
<evidence type="ECO:0000256" key="10">
    <source>
        <dbReference type="ARBA" id="ARBA00022840"/>
    </source>
</evidence>
<dbReference type="EC" id="2.7.13.3" evidence="3"/>
<gene>
    <name evidence="25" type="ORF">A1353_20350</name>
</gene>
<dbReference type="PRINTS" id="PR00344">
    <property type="entry name" value="BCTRLSENSOR"/>
</dbReference>
<feature type="domain" description="Response regulatory" evidence="21">
    <location>
        <begin position="786"/>
        <end position="905"/>
    </location>
</feature>
<sequence>MALPWFAFVPLVAVLLLGPGLDTILWSVFACVVVLAFGLAGMVGYQFPMQYDTGLIEFYNMVCIVGLVMILSILAFVFGESHKKAMATIQAQNRRLEEESEQRRRLLEEANEREFFLRQSQQVGQIGGWRADPVNNTLMWTEGVYNIIEMPLDFKPDLESAMDNFLLPDSRALLADSLKSALVTGEPFSIQVQIQAAKSEITKWGELRGQPHRDTEGRIDYLMGTIQDISARKHAEMALQESEFRFKSIIQSSPIPLALNNEQGEITYLNPSFVSVFGYTLDDIPRLENWWPRAYPDAVYRQWVLDTWLEHLEISKRDGTAFERMEINMRAKDGSMRVVLASAAPLQCNYNGEHMVVLVDITDQKQIEMRLAQSESRLRTIIDAEPECIILLDEHGRLVEMNPAGLAMIEADSLTQVKNQPVFGIITPPYRSAFSEMIEHVLMGESMTLEFEIIGLKGTHRWLETHSVPWRDGEQTLLLGVTRDVTERKRAEDEIRRYKEHLEEEVQQRTLDLVQARDAADQASRAKSAFLANMSHEIRTPMNGVIGMTDVLLNTPLTPEQAKMARLIHESANSQLAILNDILDFSKIEAGKLDLVSAPFSLGDVVGKICAMLDSVASGNGVALTSHVSPAIPSALEGDALRVRQILSNLLTNAIKFSSGLGRKGNVDISAQLAGDEGERLWIELVVRDNGIGMDTATLDRVFHPFTQADSSTTRKYGGTGLGLVITSRLVEMMDGSLRVDSAPNLGSAFTLRLPFLQADVAKLAGANEATPLASAIVSTDASARKILVAEDNKINQEVIYQQLDMLGYQSDIANDGRDAFALWLRGDYGLLLSDIHMPNMDGYQLAQSIRDEERKVGAIRMPIVALTANVLKGEADYCKEVGMDDYLAKPVTLPLLKAMLEKWLLNSAEAASPATEEPQAETGDAIVFEPQILTKIVGDNPVLIRRLLEMFLANTEEWIADLHAAADTDDALAAGLVAHSLKSGARTVGAMQMGALFERIEKTGRAGDLAFKSLLPSLKVSFEMTKQAIKIFLGESGPD</sequence>
<keyword evidence="4" id="KW-1003">Cell membrane</keyword>
<dbReference type="Gene3D" id="3.40.50.2300">
    <property type="match status" value="1"/>
</dbReference>
<keyword evidence="6" id="KW-0808">Transferase</keyword>
<evidence type="ECO:0000256" key="1">
    <source>
        <dbReference type="ARBA" id="ARBA00000085"/>
    </source>
</evidence>
<dbReference type="SMART" id="SM00387">
    <property type="entry name" value="HATPase_c"/>
    <property type="match status" value="1"/>
</dbReference>
<keyword evidence="5 17" id="KW-0597">Phosphoprotein</keyword>
<dbReference type="Pfam" id="PF01627">
    <property type="entry name" value="Hpt"/>
    <property type="match status" value="1"/>
</dbReference>
<keyword evidence="9" id="KW-0418">Kinase</keyword>
<dbReference type="SUPFAM" id="SSF52172">
    <property type="entry name" value="CheY-like"/>
    <property type="match status" value="1"/>
</dbReference>
<dbReference type="PROSITE" id="PS50113">
    <property type="entry name" value="PAC"/>
    <property type="match status" value="3"/>
</dbReference>
<feature type="coiled-coil region" evidence="18">
    <location>
        <begin position="488"/>
        <end position="519"/>
    </location>
</feature>
<evidence type="ECO:0000256" key="8">
    <source>
        <dbReference type="ARBA" id="ARBA00022741"/>
    </source>
</evidence>
<evidence type="ECO:0000256" key="7">
    <source>
        <dbReference type="ARBA" id="ARBA00022692"/>
    </source>
</evidence>
<feature type="domain" description="HPt" evidence="24">
    <location>
        <begin position="941"/>
        <end position="1033"/>
    </location>
</feature>
<dbReference type="Pfam" id="PF08447">
    <property type="entry name" value="PAS_3"/>
    <property type="match status" value="1"/>
</dbReference>
<dbReference type="InterPro" id="IPR036890">
    <property type="entry name" value="HATPase_C_sf"/>
</dbReference>
<dbReference type="Pfam" id="PF00072">
    <property type="entry name" value="Response_reg"/>
    <property type="match status" value="1"/>
</dbReference>
<evidence type="ECO:0000259" key="21">
    <source>
        <dbReference type="PROSITE" id="PS50110"/>
    </source>
</evidence>
<evidence type="ECO:0000259" key="22">
    <source>
        <dbReference type="PROSITE" id="PS50112"/>
    </source>
</evidence>
<evidence type="ECO:0000313" key="26">
    <source>
        <dbReference type="Proteomes" id="UP000077763"/>
    </source>
</evidence>
<dbReference type="InterPro" id="IPR000014">
    <property type="entry name" value="PAS"/>
</dbReference>
<keyword evidence="13 19" id="KW-0472">Membrane</keyword>
<dbReference type="PROSITE" id="PS50112">
    <property type="entry name" value="PAS"/>
    <property type="match status" value="2"/>
</dbReference>
<name>A0A177M365_METMH</name>
<keyword evidence="12" id="KW-0902">Two-component regulatory system</keyword>
<feature type="domain" description="PAC" evidence="23">
    <location>
        <begin position="188"/>
        <end position="241"/>
    </location>
</feature>
<dbReference type="InterPro" id="IPR036097">
    <property type="entry name" value="HisK_dim/P_sf"/>
</dbReference>
<keyword evidence="7 19" id="KW-0812">Transmembrane</keyword>
<dbReference type="SMART" id="SM00091">
    <property type="entry name" value="PAS"/>
    <property type="match status" value="2"/>
</dbReference>
<dbReference type="InterPro" id="IPR036641">
    <property type="entry name" value="HPT_dom_sf"/>
</dbReference>
<dbReference type="InterPro" id="IPR011006">
    <property type="entry name" value="CheY-like_superfamily"/>
</dbReference>
<evidence type="ECO:0000256" key="4">
    <source>
        <dbReference type="ARBA" id="ARBA00022475"/>
    </source>
</evidence>
<organism evidence="25 26">
    <name type="scientific">Methylomonas methanica</name>
    <dbReference type="NCBI Taxonomy" id="421"/>
    <lineage>
        <taxon>Bacteria</taxon>
        <taxon>Pseudomonadati</taxon>
        <taxon>Pseudomonadota</taxon>
        <taxon>Gammaproteobacteria</taxon>
        <taxon>Methylococcales</taxon>
        <taxon>Methylococcaceae</taxon>
        <taxon>Methylomonas</taxon>
    </lineage>
</organism>
<evidence type="ECO:0000256" key="18">
    <source>
        <dbReference type="SAM" id="Coils"/>
    </source>
</evidence>
<evidence type="ECO:0000256" key="12">
    <source>
        <dbReference type="ARBA" id="ARBA00023012"/>
    </source>
</evidence>
<feature type="domain" description="Histidine kinase" evidence="20">
    <location>
        <begin position="533"/>
        <end position="758"/>
    </location>
</feature>
<dbReference type="SMART" id="SM00073">
    <property type="entry name" value="HPT"/>
    <property type="match status" value="1"/>
</dbReference>
<evidence type="ECO:0000256" key="16">
    <source>
        <dbReference type="PROSITE-ProRule" id="PRU00110"/>
    </source>
</evidence>
<dbReference type="Pfam" id="PF08448">
    <property type="entry name" value="PAS_4"/>
    <property type="match status" value="1"/>
</dbReference>
<evidence type="ECO:0000256" key="11">
    <source>
        <dbReference type="ARBA" id="ARBA00022989"/>
    </source>
</evidence>
<feature type="transmembrane region" description="Helical" evidence="19">
    <location>
        <begin position="24"/>
        <end position="46"/>
    </location>
</feature>
<evidence type="ECO:0000259" key="23">
    <source>
        <dbReference type="PROSITE" id="PS50113"/>
    </source>
</evidence>
<dbReference type="CDD" id="cd16922">
    <property type="entry name" value="HATPase_EvgS-ArcB-TorS-like"/>
    <property type="match status" value="1"/>
</dbReference>
<dbReference type="SMART" id="SM00388">
    <property type="entry name" value="HisKA"/>
    <property type="match status" value="1"/>
</dbReference>
<evidence type="ECO:0000256" key="14">
    <source>
        <dbReference type="ARBA" id="ARBA00064003"/>
    </source>
</evidence>
<dbReference type="InterPro" id="IPR004358">
    <property type="entry name" value="Sig_transdc_His_kin-like_C"/>
</dbReference>
<dbReference type="SUPFAM" id="SSF55785">
    <property type="entry name" value="PYP-like sensor domain (PAS domain)"/>
    <property type="match status" value="3"/>
</dbReference>
<dbReference type="GO" id="GO:0005886">
    <property type="term" value="C:plasma membrane"/>
    <property type="evidence" value="ECO:0007669"/>
    <property type="project" value="UniProtKB-SubCell"/>
</dbReference>
<comment type="caution">
    <text evidence="25">The sequence shown here is derived from an EMBL/GenBank/DDBJ whole genome shotgun (WGS) entry which is preliminary data.</text>
</comment>
<dbReference type="NCBIfam" id="TIGR00229">
    <property type="entry name" value="sensory_box"/>
    <property type="match status" value="2"/>
</dbReference>
<evidence type="ECO:0000256" key="15">
    <source>
        <dbReference type="ARBA" id="ARBA00068150"/>
    </source>
</evidence>
<dbReference type="InterPro" id="IPR001610">
    <property type="entry name" value="PAC"/>
</dbReference>
<reference evidence="25 26" key="1">
    <citation type="submission" date="2016-03" db="EMBL/GenBank/DDBJ databases">
        <authorList>
            <person name="Ploux O."/>
        </authorList>
    </citation>
    <scope>NUCLEOTIDE SEQUENCE [LARGE SCALE GENOMIC DNA]</scope>
    <source>
        <strain evidence="25 26">R-45371</strain>
    </source>
</reference>
<evidence type="ECO:0000256" key="9">
    <source>
        <dbReference type="ARBA" id="ARBA00022777"/>
    </source>
</evidence>
<dbReference type="EMBL" id="LUUH01000081">
    <property type="protein sequence ID" value="OAH99682.1"/>
    <property type="molecule type" value="Genomic_DNA"/>
</dbReference>
<dbReference type="InterPro" id="IPR005467">
    <property type="entry name" value="His_kinase_dom"/>
</dbReference>
<dbReference type="InterPro" id="IPR008207">
    <property type="entry name" value="Sig_transdc_His_kin_Hpt_dom"/>
</dbReference>
<dbReference type="Proteomes" id="UP000077763">
    <property type="component" value="Unassembled WGS sequence"/>
</dbReference>
<evidence type="ECO:0000256" key="3">
    <source>
        <dbReference type="ARBA" id="ARBA00012438"/>
    </source>
</evidence>
<evidence type="ECO:0000256" key="2">
    <source>
        <dbReference type="ARBA" id="ARBA00004651"/>
    </source>
</evidence>
<evidence type="ECO:0000256" key="6">
    <source>
        <dbReference type="ARBA" id="ARBA00022679"/>
    </source>
</evidence>
<evidence type="ECO:0000259" key="20">
    <source>
        <dbReference type="PROSITE" id="PS50109"/>
    </source>
</evidence>
<dbReference type="CDD" id="cd00130">
    <property type="entry name" value="PAS"/>
    <property type="match status" value="2"/>
</dbReference>
<evidence type="ECO:0000256" key="5">
    <source>
        <dbReference type="ARBA" id="ARBA00022553"/>
    </source>
</evidence>
<accession>A0A177M365</accession>
<dbReference type="PROSITE" id="PS50110">
    <property type="entry name" value="RESPONSE_REGULATORY"/>
    <property type="match status" value="1"/>
</dbReference>
<feature type="modified residue" description="Phosphohistidine" evidence="16">
    <location>
        <position position="980"/>
    </location>
</feature>
<feature type="transmembrane region" description="Helical" evidence="19">
    <location>
        <begin position="58"/>
        <end position="78"/>
    </location>
</feature>
<evidence type="ECO:0000256" key="19">
    <source>
        <dbReference type="SAM" id="Phobius"/>
    </source>
</evidence>
<dbReference type="CDD" id="cd00082">
    <property type="entry name" value="HisKA"/>
    <property type="match status" value="1"/>
</dbReference>
<proteinExistence type="predicted"/>
<dbReference type="InterPro" id="IPR013656">
    <property type="entry name" value="PAS_4"/>
</dbReference>
<dbReference type="AlphaFoldDB" id="A0A177M365"/>
<dbReference type="FunFam" id="3.30.565.10:FF:000010">
    <property type="entry name" value="Sensor histidine kinase RcsC"/>
    <property type="match status" value="1"/>
</dbReference>
<keyword evidence="8" id="KW-0547">Nucleotide-binding</keyword>
<evidence type="ECO:0000256" key="13">
    <source>
        <dbReference type="ARBA" id="ARBA00023136"/>
    </source>
</evidence>
<comment type="catalytic activity">
    <reaction evidence="1">
        <text>ATP + protein L-histidine = ADP + protein N-phospho-L-histidine.</text>
        <dbReference type="EC" id="2.7.13.3"/>
    </reaction>
</comment>
<dbReference type="GO" id="GO:0005524">
    <property type="term" value="F:ATP binding"/>
    <property type="evidence" value="ECO:0007669"/>
    <property type="project" value="UniProtKB-KW"/>
</dbReference>
<feature type="coiled-coil region" evidence="18">
    <location>
        <begin position="79"/>
        <end position="113"/>
    </location>
</feature>
<dbReference type="GO" id="GO:0000155">
    <property type="term" value="F:phosphorelay sensor kinase activity"/>
    <property type="evidence" value="ECO:0007669"/>
    <property type="project" value="InterPro"/>
</dbReference>
<dbReference type="Gene3D" id="1.20.120.160">
    <property type="entry name" value="HPT domain"/>
    <property type="match status" value="1"/>
</dbReference>
<dbReference type="SMART" id="SM00448">
    <property type="entry name" value="REC"/>
    <property type="match status" value="1"/>
</dbReference>